<evidence type="ECO:0000313" key="2">
    <source>
        <dbReference type="EMBL" id="QJA82808.1"/>
    </source>
</evidence>
<reference evidence="2" key="1">
    <citation type="submission" date="2020-03" db="EMBL/GenBank/DDBJ databases">
        <title>The deep terrestrial virosphere.</title>
        <authorList>
            <person name="Holmfeldt K."/>
            <person name="Nilsson E."/>
            <person name="Simone D."/>
            <person name="Lopez-Fernandez M."/>
            <person name="Wu X."/>
            <person name="de Brujin I."/>
            <person name="Lundin D."/>
            <person name="Andersson A."/>
            <person name="Bertilsson S."/>
            <person name="Dopson M."/>
        </authorList>
    </citation>
    <scope>NUCLEOTIDE SEQUENCE</scope>
    <source>
        <strain evidence="2">MM415A00370</strain>
    </source>
</reference>
<dbReference type="AlphaFoldDB" id="A0A6M3KN92"/>
<dbReference type="InterPro" id="IPR036116">
    <property type="entry name" value="FN3_sf"/>
</dbReference>
<dbReference type="PROSITE" id="PS50853">
    <property type="entry name" value="FN3"/>
    <property type="match status" value="1"/>
</dbReference>
<protein>
    <submittedName>
        <fullName evidence="2">Putative tail protein</fullName>
    </submittedName>
</protein>
<sequence length="1008" mass="103972">MSDLLLVETKEPVGISVAQTDLHLNVNDVDQSVILEEGVVKAYLNVPEVVNKLTVFEGVTTIQVIDPSGLVIRVEDLELTVYDVIPPDKLLPMSLLTGIDDSNNAWIGVSWTASTATDVAYYEIGLRKDGDAYVSYYVTGMNEFKIYGLLPNTKYWLSIQVVDRLGNTLGFTTEQDITTDTDSVAPSPITSLAISAAFKNIFLTWVNPTDVDFDVVEVWRSDTNDRTLASKIAEVRTTFYGDNVGTGITRYYWLRARDTSGNESTWNPVSVTGGVTETTAQIITVDIADSAVIGTKIADATIDMASKIQGLLPNANLAQITDPAKLADAIVLEAKLAVGAVTEGKIASGAVIGSKLAAETITGDKIAAGTIVGNLIAADAIGATNIVAGAIVAGKIATNAIIAANIQAGAVESDKILANAITSDKIYANAITTAKIATGQITADKLITSEAVITSGVQIQDAIISNAKITDLAVTKLTAGSLTANILFTGVLQTAVSGARIVINGAIATPQIQAYNATVQTVKIAADGSGYFGAWNGTYYPIVWNSAGELALQGATIVDLSVTNAKIGNLEIGNAKLAGGITYDKLSIGTLSAITANLGTVTAGSIVVTTGSDKIWLNDSSDGALNIGGSTKASAPFRVSAAGALVATNATITGAITATSGTFTGTVYASAGSFSGTIVTSNITATGGTIGGFTLGSQSLITPTGLLGWYALGASANLIYGGTLGGACVYFNGALANVSATNSLGVTITQLTTDSTYNARFYHLGTEVVRISSLTRTISFPYATYGGTISSAATLALTGATSVNITATSAGISITAGASMTINAATNIGITAAGGLTLTGTGAVTINTNSTITMNAVVYIAAGKSVCFVGPLHYIYTDGLNLIFHLTGGNAIKFEKESSVIMTLHDNDGVYVRSHNLIIDNGQYFYLDGYGGDSYIRHSADIVSLYAKGAQLITADGSTGATKVSLKGTYTTISSTNLSSDEGAFAINGAYLYWRHGGTSYKVLGTAV</sequence>
<dbReference type="Gene3D" id="2.60.40.10">
    <property type="entry name" value="Immunoglobulins"/>
    <property type="match status" value="2"/>
</dbReference>
<dbReference type="SMART" id="SM00060">
    <property type="entry name" value="FN3"/>
    <property type="match status" value="2"/>
</dbReference>
<dbReference type="EMBL" id="MT142496">
    <property type="protein sequence ID" value="QJA82808.1"/>
    <property type="molecule type" value="Genomic_DNA"/>
</dbReference>
<proteinExistence type="predicted"/>
<evidence type="ECO:0000259" key="1">
    <source>
        <dbReference type="PROSITE" id="PS50853"/>
    </source>
</evidence>
<dbReference type="SUPFAM" id="SSF49265">
    <property type="entry name" value="Fibronectin type III"/>
    <property type="match status" value="1"/>
</dbReference>
<name>A0A6M3KN92_9ZZZZ</name>
<dbReference type="InterPro" id="IPR003961">
    <property type="entry name" value="FN3_dom"/>
</dbReference>
<gene>
    <name evidence="2" type="ORF">MM415A00370_0025</name>
</gene>
<feature type="domain" description="Fibronectin type-III" evidence="1">
    <location>
        <begin position="92"/>
        <end position="182"/>
    </location>
</feature>
<organism evidence="2">
    <name type="scientific">viral metagenome</name>
    <dbReference type="NCBI Taxonomy" id="1070528"/>
    <lineage>
        <taxon>unclassified sequences</taxon>
        <taxon>metagenomes</taxon>
        <taxon>organismal metagenomes</taxon>
    </lineage>
</organism>
<accession>A0A6M3KN92</accession>
<dbReference type="InterPro" id="IPR013783">
    <property type="entry name" value="Ig-like_fold"/>
</dbReference>